<feature type="region of interest" description="Disordered" evidence="1">
    <location>
        <begin position="1"/>
        <end position="92"/>
    </location>
</feature>
<organism evidence="2 3">
    <name type="scientific">Pseudomonas fluorescens</name>
    <dbReference type="NCBI Taxonomy" id="294"/>
    <lineage>
        <taxon>Bacteria</taxon>
        <taxon>Pseudomonadati</taxon>
        <taxon>Pseudomonadota</taxon>
        <taxon>Gammaproteobacteria</taxon>
        <taxon>Pseudomonadales</taxon>
        <taxon>Pseudomonadaceae</taxon>
        <taxon>Pseudomonas</taxon>
    </lineage>
</organism>
<name>A0A5E7VLM3_PSEFL</name>
<feature type="region of interest" description="Disordered" evidence="1">
    <location>
        <begin position="253"/>
        <end position="275"/>
    </location>
</feature>
<protein>
    <submittedName>
        <fullName evidence="2">Uncharacterized protein</fullName>
    </submittedName>
</protein>
<feature type="compositionally biased region" description="Polar residues" evidence="1">
    <location>
        <begin position="261"/>
        <end position="270"/>
    </location>
</feature>
<evidence type="ECO:0000313" key="3">
    <source>
        <dbReference type="Proteomes" id="UP000326452"/>
    </source>
</evidence>
<feature type="region of interest" description="Disordered" evidence="1">
    <location>
        <begin position="289"/>
        <end position="328"/>
    </location>
</feature>
<accession>A0A5E7VLM3</accession>
<reference evidence="2 3" key="1">
    <citation type="submission" date="2019-09" db="EMBL/GenBank/DDBJ databases">
        <authorList>
            <person name="Chandra G."/>
            <person name="Truman W A."/>
        </authorList>
    </citation>
    <scope>NUCLEOTIDE SEQUENCE [LARGE SCALE GENOMIC DNA]</scope>
    <source>
        <strain evidence="2">PS941</strain>
    </source>
</reference>
<proteinExistence type="predicted"/>
<feature type="compositionally biased region" description="Polar residues" evidence="1">
    <location>
        <begin position="36"/>
        <end position="56"/>
    </location>
</feature>
<evidence type="ECO:0000313" key="2">
    <source>
        <dbReference type="EMBL" id="VVQ23620.1"/>
    </source>
</evidence>
<feature type="compositionally biased region" description="Polar residues" evidence="1">
    <location>
        <begin position="289"/>
        <end position="309"/>
    </location>
</feature>
<evidence type="ECO:0000256" key="1">
    <source>
        <dbReference type="SAM" id="MobiDB-lite"/>
    </source>
</evidence>
<sequence length="655" mass="72459">MFWGRQRCSFSKTDDQAGQSVINHESLRDISMIKPTKTTVRPASPDTSTTNRSNAGNGSGAIPGSSNILVPGTNRLPDTSIPHASGPPTTGAPHVVVSHITDPVINEANARLAEISLPLLQAHLLKPHGSVDGLFVAPDGRTYAHMKDGSHYRVELSTAGDYQIPWPAAPGVTPPIVKKIDGQPRWQVDAQWFEAHFRRRDLPAHQQSAKLIFVDPKLASYLPDKYASPDGIRKGLRGTTYVDIEGGTVQIRRNEQGEYKQASSTTTNVPDVTLERTPGQFFWRRKLQTSTDTQQAPQPGSSRSLNPSETPGPSPNKRPRLPEDSDPLDPFVLMGISELWKSWGTTTKPPAGDSIEIGGRHFAILDQPTRAVDAFVFIKPPSFSATRFDAFEQLLLTTPELQPRVAVKVVDRTGQGSDTWNIVESRPFEKSLTQYVSDQFPYLSGPTASKAAREMFNRASHSDQISGSGISALFDTFKFWENRSMFVGDNRVVRQDLSDPLMLLSPLATDVHGYKRMPRPSAEDLRTIEINPGLLSGSQLRRGGRTTRTLFKDLLAAHGYSITHEFGASLGDALVIKRTGVDHVFIMFMDKIQNNTVFLSNPIIWLQKRILVDNMVAHVKDDLVEHLHTNRIIFLLGINAPVPTQEHNLIVIRHS</sequence>
<dbReference type="AlphaFoldDB" id="A0A5E7VLM3"/>
<feature type="compositionally biased region" description="Polar residues" evidence="1">
    <location>
        <begin position="8"/>
        <end position="23"/>
    </location>
</feature>
<gene>
    <name evidence="2" type="ORF">PS941_05579</name>
</gene>
<dbReference type="EMBL" id="CABVJC010000012">
    <property type="protein sequence ID" value="VVQ23620.1"/>
    <property type="molecule type" value="Genomic_DNA"/>
</dbReference>
<dbReference type="Proteomes" id="UP000326452">
    <property type="component" value="Unassembled WGS sequence"/>
</dbReference>